<accession>A0AAN8J2N4</accession>
<feature type="transmembrane region" description="Helical" evidence="1">
    <location>
        <begin position="45"/>
        <end position="63"/>
    </location>
</feature>
<gene>
    <name evidence="2" type="ORF">GCK32_022360</name>
</gene>
<evidence type="ECO:0000313" key="3">
    <source>
        <dbReference type="Proteomes" id="UP001331761"/>
    </source>
</evidence>
<protein>
    <submittedName>
        <fullName evidence="2">Uncharacterized protein</fullName>
    </submittedName>
</protein>
<name>A0AAN8J2N4_TRICO</name>
<dbReference type="AlphaFoldDB" id="A0AAN8J2N4"/>
<evidence type="ECO:0000256" key="1">
    <source>
        <dbReference type="SAM" id="Phobius"/>
    </source>
</evidence>
<dbReference type="Proteomes" id="UP001331761">
    <property type="component" value="Unassembled WGS sequence"/>
</dbReference>
<feature type="non-terminal residue" evidence="2">
    <location>
        <position position="80"/>
    </location>
</feature>
<reference evidence="2 3" key="1">
    <citation type="submission" date="2019-10" db="EMBL/GenBank/DDBJ databases">
        <title>Assembly and Annotation for the nematode Trichostrongylus colubriformis.</title>
        <authorList>
            <person name="Martin J."/>
        </authorList>
    </citation>
    <scope>NUCLEOTIDE SEQUENCE [LARGE SCALE GENOMIC DNA]</scope>
    <source>
        <strain evidence="2">G859</strain>
        <tissue evidence="2">Whole worm</tissue>
    </source>
</reference>
<keyword evidence="3" id="KW-1185">Reference proteome</keyword>
<keyword evidence="1" id="KW-0812">Transmembrane</keyword>
<evidence type="ECO:0000313" key="2">
    <source>
        <dbReference type="EMBL" id="KAK5981109.1"/>
    </source>
</evidence>
<keyword evidence="1" id="KW-1133">Transmembrane helix</keyword>
<sequence>MSFFRYSMNVHAEDGDAISNLTNLTSSFWFMRDVLRDGHHPLHSMCHFIAFNVCVGFFGYYIWLMFPRPVPNDTIQRRQH</sequence>
<organism evidence="2 3">
    <name type="scientific">Trichostrongylus colubriformis</name>
    <name type="common">Black scour worm</name>
    <dbReference type="NCBI Taxonomy" id="6319"/>
    <lineage>
        <taxon>Eukaryota</taxon>
        <taxon>Metazoa</taxon>
        <taxon>Ecdysozoa</taxon>
        <taxon>Nematoda</taxon>
        <taxon>Chromadorea</taxon>
        <taxon>Rhabditida</taxon>
        <taxon>Rhabditina</taxon>
        <taxon>Rhabditomorpha</taxon>
        <taxon>Strongyloidea</taxon>
        <taxon>Trichostrongylidae</taxon>
        <taxon>Trichostrongylus</taxon>
    </lineage>
</organism>
<dbReference type="EMBL" id="WIXE01006647">
    <property type="protein sequence ID" value="KAK5981109.1"/>
    <property type="molecule type" value="Genomic_DNA"/>
</dbReference>
<keyword evidence="1" id="KW-0472">Membrane</keyword>
<proteinExistence type="predicted"/>
<comment type="caution">
    <text evidence="2">The sequence shown here is derived from an EMBL/GenBank/DDBJ whole genome shotgun (WGS) entry which is preliminary data.</text>
</comment>